<dbReference type="PANTHER" id="PTHR13357:SF1">
    <property type="entry name" value="NCK-INTERACTING PROTEIN WITH SH3 DOMAIN"/>
    <property type="match status" value="1"/>
</dbReference>
<dbReference type="PANTHER" id="PTHR13357">
    <property type="entry name" value="SH3 ADAPTER PROTEIN SPIN90 NCK INTERACTING PROTEIN WITH SH3 DOMAIN"/>
    <property type="match status" value="1"/>
</dbReference>
<feature type="region of interest" description="Disordered" evidence="1">
    <location>
        <begin position="405"/>
        <end position="467"/>
    </location>
</feature>
<dbReference type="Proteomes" id="UP000019375">
    <property type="component" value="Unassembled WGS sequence"/>
</dbReference>
<dbReference type="InterPro" id="IPR018556">
    <property type="entry name" value="SPIN90/Ldb17_LRD"/>
</dbReference>
<dbReference type="Pfam" id="PF09431">
    <property type="entry name" value="SPIN90_LRD"/>
    <property type="match status" value="1"/>
</dbReference>
<feature type="domain" description="SPIN90/Ldb17 leucine-rich" evidence="2">
    <location>
        <begin position="222"/>
        <end position="358"/>
    </location>
</feature>
<evidence type="ECO:0000313" key="3">
    <source>
        <dbReference type="EMBL" id="CDF91259.1"/>
    </source>
</evidence>
<dbReference type="GO" id="GO:0071933">
    <property type="term" value="F:Arp2/3 complex binding"/>
    <property type="evidence" value="ECO:0007669"/>
    <property type="project" value="TreeGrafter"/>
</dbReference>
<dbReference type="GO" id="GO:0030479">
    <property type="term" value="C:actin cortical patch"/>
    <property type="evidence" value="ECO:0007669"/>
    <property type="project" value="TreeGrafter"/>
</dbReference>
<dbReference type="AlphaFoldDB" id="A0A8J2T9Y2"/>
<keyword evidence="4" id="KW-1185">Reference proteome</keyword>
<name>A0A8J2T9Y2_ZYGB2</name>
<organism evidence="3 4">
    <name type="scientific">Zygosaccharomyces bailii (strain CLIB 213 / ATCC 58445 / CBS 680 / BCRC 21525 / NBRC 1098 / NCYC 1416 / NRRL Y-2227)</name>
    <dbReference type="NCBI Taxonomy" id="1333698"/>
    <lineage>
        <taxon>Eukaryota</taxon>
        <taxon>Fungi</taxon>
        <taxon>Dikarya</taxon>
        <taxon>Ascomycota</taxon>
        <taxon>Saccharomycotina</taxon>
        <taxon>Saccharomycetes</taxon>
        <taxon>Saccharomycetales</taxon>
        <taxon>Saccharomycetaceae</taxon>
        <taxon>Zygosaccharomyces</taxon>
    </lineage>
</organism>
<gene>
    <name evidence="3" type="ORF">BN860_03268g</name>
</gene>
<accession>A0A8J2T9Y2</accession>
<dbReference type="GO" id="GO:0006897">
    <property type="term" value="P:endocytosis"/>
    <property type="evidence" value="ECO:0007669"/>
    <property type="project" value="TreeGrafter"/>
</dbReference>
<dbReference type="EMBL" id="HG316463">
    <property type="protein sequence ID" value="CDF91259.1"/>
    <property type="molecule type" value="Genomic_DNA"/>
</dbReference>
<proteinExistence type="predicted"/>
<evidence type="ECO:0000313" key="4">
    <source>
        <dbReference type="Proteomes" id="UP000019375"/>
    </source>
</evidence>
<sequence>MILDPSAPNPHKHTDDEIAQFWDLMERMVELSDVSQDETNTALVGYMKRSSDAYMVYINSDRDLCRMAAIIIESPLFKQREEFCLSKLLSLLSIDLLELNMKFLISYILLWNSKNDLNSLDTMLNYQGFNVFYNTCYTQFAYLTKYGEEKTDNPDIDPGKEVDAAEIEMRIIDDMKQISIVLLDLLFQIFKYCKCNVENVQIIDDFFVYYVMVSLRSDTVTDMFNNVKFRLLLSLNEQYMMFDREYEIENKIFKYLCSSSAHSSFTELLLLQFNRVQDKSLKIMMCKILYLILCSTKNNLSMNFFYLNDLNVLTDVLIRELQNISENEEILRNYYLRVLPHLLNNTELCNTHYKKEELRSLLRYLSSTDNISGGESPTQEHQLTAKLAANTLRRVPWLGENIEDCDSDSASGKSSSLGIPPMTTLGGSDKKPGQFYANPEVVYSAESLGRRKARPPPPPPARKVRMP</sequence>
<reference evidence="4" key="1">
    <citation type="journal article" date="2013" name="Genome Announc.">
        <title>Genome sequence of the food spoilage yeast Zygosaccharomyces bailii CLIB 213(T).</title>
        <authorList>
            <person name="Galeote V."/>
            <person name="Bigey F."/>
            <person name="Devillers H."/>
            <person name="Neuveglise C."/>
            <person name="Dequin S."/>
        </authorList>
    </citation>
    <scope>NUCLEOTIDE SEQUENCE [LARGE SCALE GENOMIC DNA]</scope>
    <source>
        <strain evidence="4">CLIB 213 / ATCC 58445 / CBS 680 / CCRC 21525 / NBRC 1098 / NCYC 1416 / NRRL Y-2227</strain>
    </source>
</reference>
<protein>
    <submittedName>
        <fullName evidence="3">ZYBA0S10-03268g1_1</fullName>
    </submittedName>
</protein>
<evidence type="ECO:0000259" key="2">
    <source>
        <dbReference type="Pfam" id="PF09431"/>
    </source>
</evidence>
<evidence type="ECO:0000256" key="1">
    <source>
        <dbReference type="SAM" id="MobiDB-lite"/>
    </source>
</evidence>
<dbReference type="InterPro" id="IPR030125">
    <property type="entry name" value="SPIN90/Ldb17"/>
</dbReference>
<dbReference type="GO" id="GO:0000147">
    <property type="term" value="P:actin cortical patch assembly"/>
    <property type="evidence" value="ECO:0007669"/>
    <property type="project" value="TreeGrafter"/>
</dbReference>
<dbReference type="OrthoDB" id="445362at2759"/>
<dbReference type="GO" id="GO:0051666">
    <property type="term" value="P:actin cortical patch localization"/>
    <property type="evidence" value="ECO:0007669"/>
    <property type="project" value="TreeGrafter"/>
</dbReference>